<evidence type="ECO:0000313" key="10">
    <source>
        <dbReference type="Proteomes" id="UP000185924"/>
    </source>
</evidence>
<dbReference type="Gene3D" id="3.50.30.30">
    <property type="match status" value="1"/>
</dbReference>
<protein>
    <submittedName>
        <fullName evidence="9">Zn-dependent amino-or carboxypeptidase, M28 family</fullName>
    </submittedName>
</protein>
<dbReference type="CDD" id="cd04821">
    <property type="entry name" value="PA_M28_1_2"/>
    <property type="match status" value="1"/>
</dbReference>
<feature type="domain" description="Peptidase M28" evidence="8">
    <location>
        <begin position="307"/>
        <end position="510"/>
    </location>
</feature>
<dbReference type="RefSeq" id="WP_076420920.1">
    <property type="nucleotide sequence ID" value="NZ_FTNM01000001.1"/>
</dbReference>
<dbReference type="CDD" id="cd05660">
    <property type="entry name" value="M28_like_PA"/>
    <property type="match status" value="1"/>
</dbReference>
<dbReference type="STRING" id="1077936.SAMN05421545_0569"/>
<keyword evidence="5" id="KW-0378">Hydrolase</keyword>
<dbReference type="GO" id="GO:0008235">
    <property type="term" value="F:metalloexopeptidase activity"/>
    <property type="evidence" value="ECO:0007669"/>
    <property type="project" value="InterPro"/>
</dbReference>
<dbReference type="SUPFAM" id="SSF52025">
    <property type="entry name" value="PA domain"/>
    <property type="match status" value="1"/>
</dbReference>
<keyword evidence="9" id="KW-0121">Carboxypeptidase</keyword>
<evidence type="ECO:0000259" key="8">
    <source>
        <dbReference type="Pfam" id="PF04389"/>
    </source>
</evidence>
<keyword evidence="3" id="KW-0479">Metal-binding</keyword>
<keyword evidence="4 7" id="KW-0732">Signal</keyword>
<evidence type="ECO:0000313" key="9">
    <source>
        <dbReference type="EMBL" id="SIQ58230.1"/>
    </source>
</evidence>
<evidence type="ECO:0000256" key="6">
    <source>
        <dbReference type="ARBA" id="ARBA00022833"/>
    </source>
</evidence>
<keyword evidence="2" id="KW-0645">Protease</keyword>
<dbReference type="AlphaFoldDB" id="A0A1N6TXX0"/>
<dbReference type="PANTHER" id="PTHR12147">
    <property type="entry name" value="METALLOPEPTIDASE M28 FAMILY MEMBER"/>
    <property type="match status" value="1"/>
</dbReference>
<feature type="signal peptide" evidence="7">
    <location>
        <begin position="1"/>
        <end position="22"/>
    </location>
</feature>
<evidence type="ECO:0000256" key="1">
    <source>
        <dbReference type="ARBA" id="ARBA00022438"/>
    </source>
</evidence>
<dbReference type="SUPFAM" id="SSF53187">
    <property type="entry name" value="Zn-dependent exopeptidases"/>
    <property type="match status" value="1"/>
</dbReference>
<evidence type="ECO:0000256" key="7">
    <source>
        <dbReference type="SAM" id="SignalP"/>
    </source>
</evidence>
<dbReference type="GO" id="GO:0006508">
    <property type="term" value="P:proteolysis"/>
    <property type="evidence" value="ECO:0007669"/>
    <property type="project" value="UniProtKB-KW"/>
</dbReference>
<dbReference type="PANTHER" id="PTHR12147:SF56">
    <property type="entry name" value="AMINOPEPTIDASE YDR415C-RELATED"/>
    <property type="match status" value="1"/>
</dbReference>
<reference evidence="10" key="1">
    <citation type="submission" date="2017-01" db="EMBL/GenBank/DDBJ databases">
        <authorList>
            <person name="Varghese N."/>
            <person name="Submissions S."/>
        </authorList>
    </citation>
    <scope>NUCLEOTIDE SEQUENCE [LARGE SCALE GENOMIC DNA]</scope>
    <source>
        <strain evidence="10">DM9</strain>
    </source>
</reference>
<dbReference type="FunFam" id="3.40.630.10:FF:000088">
    <property type="entry name" value="Peptidase M20"/>
    <property type="match status" value="1"/>
</dbReference>
<keyword evidence="1" id="KW-0031">Aminopeptidase</keyword>
<evidence type="ECO:0000256" key="3">
    <source>
        <dbReference type="ARBA" id="ARBA00022723"/>
    </source>
</evidence>
<accession>A0A1N6TXX0</accession>
<dbReference type="PROSITE" id="PS51257">
    <property type="entry name" value="PROKAR_LIPOPROTEIN"/>
    <property type="match status" value="1"/>
</dbReference>
<dbReference type="GO" id="GO:0004180">
    <property type="term" value="F:carboxypeptidase activity"/>
    <property type="evidence" value="ECO:0007669"/>
    <property type="project" value="UniProtKB-KW"/>
</dbReference>
<dbReference type="Gene3D" id="3.40.630.10">
    <property type="entry name" value="Zn peptidases"/>
    <property type="match status" value="2"/>
</dbReference>
<evidence type="ECO:0000256" key="2">
    <source>
        <dbReference type="ARBA" id="ARBA00022670"/>
    </source>
</evidence>
<keyword evidence="6" id="KW-0862">Zinc</keyword>
<dbReference type="InterPro" id="IPR007484">
    <property type="entry name" value="Peptidase_M28"/>
</dbReference>
<feature type="chain" id="PRO_5012771688" evidence="7">
    <location>
        <begin position="23"/>
        <end position="557"/>
    </location>
</feature>
<dbReference type="EMBL" id="FTNM01000001">
    <property type="protein sequence ID" value="SIQ58230.1"/>
    <property type="molecule type" value="Genomic_DNA"/>
</dbReference>
<dbReference type="Proteomes" id="UP000185924">
    <property type="component" value="Unassembled WGS sequence"/>
</dbReference>
<organism evidence="9 10">
    <name type="scientific">Pontibacter lucknowensis</name>
    <dbReference type="NCBI Taxonomy" id="1077936"/>
    <lineage>
        <taxon>Bacteria</taxon>
        <taxon>Pseudomonadati</taxon>
        <taxon>Bacteroidota</taxon>
        <taxon>Cytophagia</taxon>
        <taxon>Cytophagales</taxon>
        <taxon>Hymenobacteraceae</taxon>
        <taxon>Pontibacter</taxon>
    </lineage>
</organism>
<gene>
    <name evidence="9" type="ORF">SAMN05421545_0569</name>
</gene>
<evidence type="ECO:0000256" key="4">
    <source>
        <dbReference type="ARBA" id="ARBA00022729"/>
    </source>
</evidence>
<dbReference type="GO" id="GO:0004177">
    <property type="term" value="F:aminopeptidase activity"/>
    <property type="evidence" value="ECO:0007669"/>
    <property type="project" value="UniProtKB-KW"/>
</dbReference>
<dbReference type="Pfam" id="PF04389">
    <property type="entry name" value="Peptidase_M28"/>
    <property type="match status" value="1"/>
</dbReference>
<keyword evidence="10" id="KW-1185">Reference proteome</keyword>
<proteinExistence type="predicted"/>
<dbReference type="InterPro" id="IPR045175">
    <property type="entry name" value="M28_fam"/>
</dbReference>
<sequence length="557" mass="61745">MIKRIRPLFLPVLLAGAFTACQSSSPETGEAGAETVAALTTESYEQYLTALAADDMEGRKPFTSGEQKTLDYLEREFKALGVEPGNDGSYFQEVPMVEVNTTASSNMTIKGKQQELKLEGRNDYVIWTKRTDESINIDPTDMVFVGFGVVAPEYNWNDYAGLDVKDKIVVMLVNDPGFYTQDLAVFKGKAMTYYGRWTYKFEEAARQGAKGVLIIHDTEPAGYGFQVVQNNWNTSKMYLDSRGSETYKCAMEGWITTPVAEKLFAAAGMDYKSVLSRASKPGNKPFPLNLQASTSLKVKTRYDKTSNFIAKITGSTRPDETIIYTGHWDHLGIGKADATGDSIYNGAVDNASGVAGLLEIAKAFKNQPTQPERTVVFLAVTAEEQGLWGSAYYAENPVFPKEKTVANINMDMMNPYGKTKDVVLYGMGQSELEDYITAEAEAAGRYIAPEENPEAGLYYRSDHFNFAKIGIPALFIGPGVDLVNGGKELGKKKLDEYYANYYHKAADQVHPDYKMDGVVEDLKLLYQVGHRLAGSSEWPQWKAGSEFKAVRESYMNN</sequence>
<name>A0A1N6TXX0_9BACT</name>
<dbReference type="InterPro" id="IPR046450">
    <property type="entry name" value="PA_dom_sf"/>
</dbReference>
<dbReference type="OrthoDB" id="844214at2"/>
<evidence type="ECO:0000256" key="5">
    <source>
        <dbReference type="ARBA" id="ARBA00022801"/>
    </source>
</evidence>
<dbReference type="GO" id="GO:0046872">
    <property type="term" value="F:metal ion binding"/>
    <property type="evidence" value="ECO:0007669"/>
    <property type="project" value="UniProtKB-KW"/>
</dbReference>